<dbReference type="Pfam" id="PF00395">
    <property type="entry name" value="SLH"/>
    <property type="match status" value="3"/>
</dbReference>
<dbReference type="RefSeq" id="WP_381009570.1">
    <property type="nucleotide sequence ID" value="NZ_JBHTJF010000014.1"/>
</dbReference>
<dbReference type="InterPro" id="IPR010994">
    <property type="entry name" value="RuvA_2-like"/>
</dbReference>
<accession>A0ABW3GZE0</accession>
<dbReference type="Pfam" id="PF12836">
    <property type="entry name" value="HHH_3"/>
    <property type="match status" value="1"/>
</dbReference>
<evidence type="ECO:0000313" key="5">
    <source>
        <dbReference type="Proteomes" id="UP001596976"/>
    </source>
</evidence>
<feature type="compositionally biased region" description="Pro residues" evidence="1">
    <location>
        <begin position="467"/>
        <end position="477"/>
    </location>
</feature>
<keyword evidence="2" id="KW-0732">Signal</keyword>
<evidence type="ECO:0000256" key="1">
    <source>
        <dbReference type="SAM" id="MobiDB-lite"/>
    </source>
</evidence>
<dbReference type="SMART" id="SM00849">
    <property type="entry name" value="Lactamase_B"/>
    <property type="match status" value="1"/>
</dbReference>
<dbReference type="Pfam" id="PF00753">
    <property type="entry name" value="Lactamase_B"/>
    <property type="match status" value="1"/>
</dbReference>
<dbReference type="Proteomes" id="UP001596976">
    <property type="component" value="Unassembled WGS sequence"/>
</dbReference>
<feature type="domain" description="SLH" evidence="3">
    <location>
        <begin position="81"/>
        <end position="142"/>
    </location>
</feature>
<feature type="compositionally biased region" description="Polar residues" evidence="1">
    <location>
        <begin position="456"/>
        <end position="465"/>
    </location>
</feature>
<dbReference type="Gene3D" id="3.60.15.10">
    <property type="entry name" value="Ribonuclease Z/Hydroxyacylglutathione hydrolase-like"/>
    <property type="match status" value="1"/>
</dbReference>
<proteinExistence type="predicted"/>
<feature type="region of interest" description="Disordered" evidence="1">
    <location>
        <begin position="456"/>
        <end position="494"/>
    </location>
</feature>
<evidence type="ECO:0000259" key="3">
    <source>
        <dbReference type="PROSITE" id="PS51272"/>
    </source>
</evidence>
<dbReference type="PROSITE" id="PS51272">
    <property type="entry name" value="SLH"/>
    <property type="match status" value="3"/>
</dbReference>
<reference evidence="5" key="1">
    <citation type="journal article" date="2019" name="Int. J. Syst. Evol. Microbiol.">
        <title>The Global Catalogue of Microorganisms (GCM) 10K type strain sequencing project: providing services to taxonomists for standard genome sequencing and annotation.</title>
        <authorList>
            <consortium name="The Broad Institute Genomics Platform"/>
            <consortium name="The Broad Institute Genome Sequencing Center for Infectious Disease"/>
            <person name="Wu L."/>
            <person name="Ma J."/>
        </authorList>
    </citation>
    <scope>NUCLEOTIDE SEQUENCE [LARGE SCALE GENOMIC DNA]</scope>
    <source>
        <strain evidence="5">CCUG 63563</strain>
    </source>
</reference>
<feature type="domain" description="SLH" evidence="3">
    <location>
        <begin position="19"/>
        <end position="79"/>
    </location>
</feature>
<feature type="domain" description="SLH" evidence="3">
    <location>
        <begin position="143"/>
        <end position="206"/>
    </location>
</feature>
<name>A0ABW3GZE0_9BACL</name>
<dbReference type="CDD" id="cd07731">
    <property type="entry name" value="ComA-like_MBL-fold"/>
    <property type="match status" value="1"/>
</dbReference>
<dbReference type="Gene3D" id="1.10.150.320">
    <property type="entry name" value="Photosystem II 12 kDa extrinsic protein"/>
    <property type="match status" value="1"/>
</dbReference>
<feature type="signal peptide" evidence="2">
    <location>
        <begin position="1"/>
        <end position="23"/>
    </location>
</feature>
<dbReference type="PANTHER" id="PTHR30619">
    <property type="entry name" value="DNA INTERNALIZATION/COMPETENCE PROTEIN COMEC/REC2"/>
    <property type="match status" value="1"/>
</dbReference>
<protein>
    <submittedName>
        <fullName evidence="4">S-layer homology domain-containing protein</fullName>
    </submittedName>
</protein>
<evidence type="ECO:0000256" key="2">
    <source>
        <dbReference type="SAM" id="SignalP"/>
    </source>
</evidence>
<comment type="caution">
    <text evidence="4">The sequence shown here is derived from an EMBL/GenBank/DDBJ whole genome shotgun (WGS) entry which is preliminary data.</text>
</comment>
<sequence length="552" mass="61108">MSKFIKWWVVLFAILLLPISVEASTFQDVHQYDDEIQYLVERDIIKGYSNGTFKPSQPITRLQAMQMILREKKITVFENVENPNYKDVKEGSYGYEVIAKATELGIISGKVKNGERYFEPHAAVTRAQMAKMMALAYDLETDQTYTFTDVANDAWAKPYIDALTEERIIAGYGDGSFRPNAPMQRQHFALFMARHLHDDFKVAEKMDDLLVHFIDVGQGDATLIQTPTGQNILIDAGEHSAGQKVVSFLKQKDVGKLDLVIATHAHSDHIGGMATVLANFPVTQFLDSGKPHTTETYYNMLAMIDQKNIAFQVPKVGDRFTFGDFALTVVHVDSKASNLNNASIAVKGTYGDVNVLLTGDAEQQAEQSMVARGGLRSDIYKAGHHGSNTSSTAALLQMVKPKYVVFSYGEGNSYGHPHAEVIQRLNYYKTKNYSTATSGNITFRTNGKQIHVSAQPFTGTGTISKPTPQPKPTPPALTPNEKPKPTPKPEQPTGLISINHATQQQLETIPGIGKTLSARIIAGRPYTNTTQLLQVKQLGPKTYEKMKPHITL</sequence>
<dbReference type="InterPro" id="IPR052159">
    <property type="entry name" value="Competence_DNA_uptake"/>
</dbReference>
<dbReference type="PANTHER" id="PTHR30619:SF7">
    <property type="entry name" value="BETA-LACTAMASE DOMAIN PROTEIN"/>
    <property type="match status" value="1"/>
</dbReference>
<evidence type="ECO:0000313" key="4">
    <source>
        <dbReference type="EMBL" id="MFD0942771.1"/>
    </source>
</evidence>
<dbReference type="InterPro" id="IPR035681">
    <property type="entry name" value="ComA-like_MBL"/>
</dbReference>
<dbReference type="EMBL" id="JBHTJF010000014">
    <property type="protein sequence ID" value="MFD0942771.1"/>
    <property type="molecule type" value="Genomic_DNA"/>
</dbReference>
<dbReference type="SUPFAM" id="SSF47781">
    <property type="entry name" value="RuvA domain 2-like"/>
    <property type="match status" value="1"/>
</dbReference>
<dbReference type="InterPro" id="IPR001119">
    <property type="entry name" value="SLH_dom"/>
</dbReference>
<gene>
    <name evidence="4" type="ORF">ACFQ0V_03180</name>
</gene>
<keyword evidence="5" id="KW-1185">Reference proteome</keyword>
<organism evidence="4 5">
    <name type="scientific">Savagea faecisuis</name>
    <dbReference type="NCBI Taxonomy" id="1274803"/>
    <lineage>
        <taxon>Bacteria</taxon>
        <taxon>Bacillati</taxon>
        <taxon>Bacillota</taxon>
        <taxon>Bacilli</taxon>
        <taxon>Bacillales</taxon>
        <taxon>Caryophanaceae</taxon>
        <taxon>Savagea</taxon>
    </lineage>
</organism>
<feature type="chain" id="PRO_5045536327" evidence="2">
    <location>
        <begin position="24"/>
        <end position="552"/>
    </location>
</feature>
<dbReference type="SUPFAM" id="SSF56281">
    <property type="entry name" value="Metallo-hydrolase/oxidoreductase"/>
    <property type="match status" value="1"/>
</dbReference>
<dbReference type="InterPro" id="IPR001279">
    <property type="entry name" value="Metallo-B-lactamas"/>
</dbReference>
<dbReference type="InterPro" id="IPR036866">
    <property type="entry name" value="RibonucZ/Hydroxyglut_hydro"/>
</dbReference>